<dbReference type="EC" id="3.6.5.2" evidence="2"/>
<keyword evidence="3" id="KW-0378">Hydrolase</keyword>
<dbReference type="Gene3D" id="3.40.50.300">
    <property type="entry name" value="P-loop containing nucleotide triphosphate hydrolases"/>
    <property type="match status" value="1"/>
</dbReference>
<evidence type="ECO:0000313" key="5">
    <source>
        <dbReference type="EnsemblMetazoa" id="XP_020897114.1"/>
    </source>
</evidence>
<dbReference type="PROSITE" id="PS51421">
    <property type="entry name" value="RAS"/>
    <property type="match status" value="1"/>
</dbReference>
<dbReference type="PRINTS" id="PR00449">
    <property type="entry name" value="RASTRNSFRMNG"/>
</dbReference>
<dbReference type="NCBIfam" id="TIGR00231">
    <property type="entry name" value="small_GTP"/>
    <property type="match status" value="1"/>
</dbReference>
<dbReference type="Pfam" id="PF00071">
    <property type="entry name" value="Ras"/>
    <property type="match status" value="1"/>
</dbReference>
<dbReference type="InterPro" id="IPR051065">
    <property type="entry name" value="Ras-related_GTPase"/>
</dbReference>
<dbReference type="OMA" id="WHCALYE"/>
<keyword evidence="6" id="KW-1185">Reference proteome</keyword>
<organism evidence="5 6">
    <name type="scientific">Exaiptasia diaphana</name>
    <name type="common">Tropical sea anemone</name>
    <name type="synonym">Aiptasia pulchella</name>
    <dbReference type="NCBI Taxonomy" id="2652724"/>
    <lineage>
        <taxon>Eukaryota</taxon>
        <taxon>Metazoa</taxon>
        <taxon>Cnidaria</taxon>
        <taxon>Anthozoa</taxon>
        <taxon>Hexacorallia</taxon>
        <taxon>Actiniaria</taxon>
        <taxon>Aiptasiidae</taxon>
        <taxon>Exaiptasia</taxon>
    </lineage>
</organism>
<dbReference type="OrthoDB" id="18798at2759"/>
<comment type="similarity">
    <text evidence="1">Belongs to the small GTPase superfamily. Ras family.</text>
</comment>
<dbReference type="EnsemblMetazoa" id="XM_021041456.2">
    <property type="protein sequence ID" value="XP_020897115.1"/>
    <property type="gene ID" value="LOC110235978"/>
</dbReference>
<dbReference type="PROSITE" id="PS51419">
    <property type="entry name" value="RAB"/>
    <property type="match status" value="1"/>
</dbReference>
<dbReference type="KEGG" id="epa:110235978"/>
<evidence type="ECO:0000313" key="6">
    <source>
        <dbReference type="Proteomes" id="UP000887567"/>
    </source>
</evidence>
<dbReference type="SMART" id="SM00173">
    <property type="entry name" value="RAS"/>
    <property type="match status" value="1"/>
</dbReference>
<evidence type="ECO:0000256" key="2">
    <source>
        <dbReference type="ARBA" id="ARBA00011984"/>
    </source>
</evidence>
<name>A0A913X0T1_EXADI</name>
<dbReference type="RefSeq" id="XP_020897114.1">
    <property type="nucleotide sequence ID" value="XM_021041455.2"/>
</dbReference>
<dbReference type="InterPro" id="IPR001806">
    <property type="entry name" value="Small_GTPase"/>
</dbReference>
<dbReference type="AlphaFoldDB" id="A0A913X0T1"/>
<dbReference type="SMART" id="SM00175">
    <property type="entry name" value="RAB"/>
    <property type="match status" value="1"/>
</dbReference>
<sequence length="220" mass="25565">MRRRKNSQQANLKSIRVMVMGQDGVGKTALIVRYLTRRYIHEYDKTLESTYRHHLQIDNEFIYIDLMDTAGENNSTKIERCITSGDMFLVLYSIEDHASFDEAARIGRYIKTHKLIDHRLILIGNKKDLEHIRQVDETEGSELAQELDCPFYEISVSECDGYKEVSEMVYSCLKKYLQSGEKSEPSRPRTPNMLATTSSLIRMKEGWMRKAGRRKSVTTL</sequence>
<dbReference type="Proteomes" id="UP000887567">
    <property type="component" value="Unplaced"/>
</dbReference>
<dbReference type="GeneID" id="110235978"/>
<dbReference type="InterPro" id="IPR027417">
    <property type="entry name" value="P-loop_NTPase"/>
</dbReference>
<protein>
    <recommendedName>
        <fullName evidence="2">small monomeric GTPase</fullName>
        <ecNumber evidence="2">3.6.5.2</ecNumber>
    </recommendedName>
</protein>
<evidence type="ECO:0000256" key="3">
    <source>
        <dbReference type="ARBA" id="ARBA00022801"/>
    </source>
</evidence>
<dbReference type="SMART" id="SM00174">
    <property type="entry name" value="RHO"/>
    <property type="match status" value="1"/>
</dbReference>
<dbReference type="EnsemblMetazoa" id="XM_021041455.2">
    <property type="protein sequence ID" value="XP_020897114.1"/>
    <property type="gene ID" value="LOC110235978"/>
</dbReference>
<dbReference type="PANTHER" id="PTHR45704">
    <property type="entry name" value="RAS-LIKE FAMILY MEMBER 11"/>
    <property type="match status" value="1"/>
</dbReference>
<dbReference type="SUPFAM" id="SSF52540">
    <property type="entry name" value="P-loop containing nucleoside triphosphate hydrolases"/>
    <property type="match status" value="1"/>
</dbReference>
<evidence type="ECO:0000256" key="4">
    <source>
        <dbReference type="ARBA" id="ARBA00048098"/>
    </source>
</evidence>
<proteinExistence type="inferred from homology"/>
<comment type="catalytic activity">
    <reaction evidence="4">
        <text>GTP + H2O = GDP + phosphate + H(+)</text>
        <dbReference type="Rhea" id="RHEA:19669"/>
        <dbReference type="ChEBI" id="CHEBI:15377"/>
        <dbReference type="ChEBI" id="CHEBI:15378"/>
        <dbReference type="ChEBI" id="CHEBI:37565"/>
        <dbReference type="ChEBI" id="CHEBI:43474"/>
        <dbReference type="ChEBI" id="CHEBI:58189"/>
        <dbReference type="EC" id="3.6.5.2"/>
    </reaction>
</comment>
<dbReference type="InterPro" id="IPR005225">
    <property type="entry name" value="Small_GTP-bd"/>
</dbReference>
<dbReference type="RefSeq" id="XP_020897115.1">
    <property type="nucleotide sequence ID" value="XM_021041456.2"/>
</dbReference>
<dbReference type="GO" id="GO:0005525">
    <property type="term" value="F:GTP binding"/>
    <property type="evidence" value="ECO:0007669"/>
    <property type="project" value="InterPro"/>
</dbReference>
<evidence type="ECO:0000256" key="1">
    <source>
        <dbReference type="ARBA" id="ARBA00008344"/>
    </source>
</evidence>
<dbReference type="GO" id="GO:0003925">
    <property type="term" value="F:G protein activity"/>
    <property type="evidence" value="ECO:0007669"/>
    <property type="project" value="UniProtKB-EC"/>
</dbReference>
<accession>A0A913X0T1</accession>
<reference evidence="5" key="1">
    <citation type="submission" date="2022-11" db="UniProtKB">
        <authorList>
            <consortium name="EnsemblMetazoa"/>
        </authorList>
    </citation>
    <scope>IDENTIFICATION</scope>
</reference>